<sequence>MGNVSTTYGNWGSFMNGVPFVRAWDRILNMGKYWNYSWTVKVDPDTVFVPNRLRPHLQHMPAEQPCWVRNWDHKFGLLGPIEVFSALGVQLYGKRKSECIDSSNHGEMLATSGEDGWIATCMGRTLQVRGVRDLGILDCTGDMNKCWWSDGVPARHPFKDPDNFRTCLDRSISVG</sequence>
<proteinExistence type="predicted"/>
<protein>
    <recommendedName>
        <fullName evidence="2">Hexosyltransferase</fullName>
    </recommendedName>
</protein>
<dbReference type="AlphaFoldDB" id="A0A7S4RGZ0"/>
<dbReference type="EMBL" id="HBNR01050471">
    <property type="protein sequence ID" value="CAE4614188.1"/>
    <property type="molecule type" value="Transcribed_RNA"/>
</dbReference>
<evidence type="ECO:0008006" key="2">
    <source>
        <dbReference type="Google" id="ProtNLM"/>
    </source>
</evidence>
<evidence type="ECO:0000313" key="1">
    <source>
        <dbReference type="EMBL" id="CAE4614188.1"/>
    </source>
</evidence>
<name>A0A7S4RGZ0_9DINO</name>
<gene>
    <name evidence="1" type="ORF">AMON00008_LOCUS35311</name>
</gene>
<accession>A0A7S4RGZ0</accession>
<organism evidence="1">
    <name type="scientific">Alexandrium monilatum</name>
    <dbReference type="NCBI Taxonomy" id="311494"/>
    <lineage>
        <taxon>Eukaryota</taxon>
        <taxon>Sar</taxon>
        <taxon>Alveolata</taxon>
        <taxon>Dinophyceae</taxon>
        <taxon>Gonyaulacales</taxon>
        <taxon>Pyrocystaceae</taxon>
        <taxon>Alexandrium</taxon>
    </lineage>
</organism>
<reference evidence="1" key="1">
    <citation type="submission" date="2021-01" db="EMBL/GenBank/DDBJ databases">
        <authorList>
            <person name="Corre E."/>
            <person name="Pelletier E."/>
            <person name="Niang G."/>
            <person name="Scheremetjew M."/>
            <person name="Finn R."/>
            <person name="Kale V."/>
            <person name="Holt S."/>
            <person name="Cochrane G."/>
            <person name="Meng A."/>
            <person name="Brown T."/>
            <person name="Cohen L."/>
        </authorList>
    </citation>
    <scope>NUCLEOTIDE SEQUENCE</scope>
    <source>
        <strain evidence="1">CCMP3105</strain>
    </source>
</reference>